<evidence type="ECO:0000313" key="2">
    <source>
        <dbReference type="Proteomes" id="UP000070163"/>
    </source>
</evidence>
<dbReference type="AlphaFoldDB" id="A0A133U5Z1"/>
<comment type="caution">
    <text evidence="1">The sequence shown here is derived from an EMBL/GenBank/DDBJ whole genome shotgun (WGS) entry which is preliminary data.</text>
</comment>
<protein>
    <submittedName>
        <fullName evidence="1">Uncharacterized protein</fullName>
    </submittedName>
</protein>
<keyword evidence="2" id="KW-1185">Reference proteome</keyword>
<dbReference type="EMBL" id="LHXJ01000071">
    <property type="protein sequence ID" value="KXA89610.1"/>
    <property type="molecule type" value="Genomic_DNA"/>
</dbReference>
<gene>
    <name evidence="1" type="ORF">AKJ57_05125</name>
</gene>
<accession>A0A133U5Z1</accession>
<dbReference type="Proteomes" id="UP000070163">
    <property type="component" value="Unassembled WGS sequence"/>
</dbReference>
<name>A0A133U5Z1_9EURY</name>
<evidence type="ECO:0000313" key="1">
    <source>
        <dbReference type="EMBL" id="KXA89610.1"/>
    </source>
</evidence>
<reference evidence="1 2" key="1">
    <citation type="journal article" date="2016" name="Sci. Rep.">
        <title>Metabolic traits of an uncultured archaeal lineage -MSBL1- from brine pools of the Red Sea.</title>
        <authorList>
            <person name="Mwirichia R."/>
            <person name="Alam I."/>
            <person name="Rashid M."/>
            <person name="Vinu M."/>
            <person name="Ba-Alawi W."/>
            <person name="Anthony Kamau A."/>
            <person name="Kamanda Ngugi D."/>
            <person name="Goker M."/>
            <person name="Klenk H.P."/>
            <person name="Bajic V."/>
            <person name="Stingl U."/>
        </authorList>
    </citation>
    <scope>NUCLEOTIDE SEQUENCE [LARGE SCALE GENOMIC DNA]</scope>
    <source>
        <strain evidence="1">SCGC-AAA259A05</strain>
    </source>
</reference>
<sequence>MKRKVQMSLDEKQVGRIDEILDRVDVPRSTFVNMLLEDINFVLRNIEDNPGYYIEERILSRFYSLGLIEYEELVKTLGPKRASEISSIVNSVRKYKKWREERS</sequence>
<organism evidence="1 2">
    <name type="scientific">candidate division MSBL1 archaeon SCGC-AAA259A05</name>
    <dbReference type="NCBI Taxonomy" id="1698259"/>
    <lineage>
        <taxon>Archaea</taxon>
        <taxon>Methanobacteriati</taxon>
        <taxon>Methanobacteriota</taxon>
        <taxon>candidate division MSBL1</taxon>
    </lineage>
</organism>
<proteinExistence type="predicted"/>